<protein>
    <submittedName>
        <fullName evidence="6">Tubulin polyglutamylase ttll6</fullName>
    </submittedName>
</protein>
<dbReference type="GO" id="GO:0036064">
    <property type="term" value="C:ciliary basal body"/>
    <property type="evidence" value="ECO:0007669"/>
    <property type="project" value="TreeGrafter"/>
</dbReference>
<feature type="compositionally biased region" description="Acidic residues" evidence="5">
    <location>
        <begin position="414"/>
        <end position="431"/>
    </location>
</feature>
<dbReference type="GeneID" id="25561258"/>
<reference evidence="6 7" key="1">
    <citation type="submission" date="2010-05" db="EMBL/GenBank/DDBJ databases">
        <title>The Genome Sequence of Thecamonas trahens ATCC 50062.</title>
        <authorList>
            <consortium name="The Broad Institute Genome Sequencing Platform"/>
            <person name="Russ C."/>
            <person name="Cuomo C."/>
            <person name="Shea T."/>
            <person name="Young S.K."/>
            <person name="Zeng Q."/>
            <person name="Koehrsen M."/>
            <person name="Haas B."/>
            <person name="Borodovsky M."/>
            <person name="Guigo R."/>
            <person name="Alvarado L."/>
            <person name="Berlin A."/>
            <person name="Bochicchio J."/>
            <person name="Borenstein D."/>
            <person name="Chapman S."/>
            <person name="Chen Z."/>
            <person name="Freedman E."/>
            <person name="Gellesch M."/>
            <person name="Goldberg J."/>
            <person name="Griggs A."/>
            <person name="Gujja S."/>
            <person name="Heilman E."/>
            <person name="Heiman D."/>
            <person name="Hepburn T."/>
            <person name="Howarth C."/>
            <person name="Jen D."/>
            <person name="Larson L."/>
            <person name="Mehta T."/>
            <person name="Park D."/>
            <person name="Pearson M."/>
            <person name="Roberts A."/>
            <person name="Saif S."/>
            <person name="Shenoy N."/>
            <person name="Sisk P."/>
            <person name="Stolte C."/>
            <person name="Sykes S."/>
            <person name="Thomson T."/>
            <person name="Walk T."/>
            <person name="White J."/>
            <person name="Yandava C."/>
            <person name="Burger G."/>
            <person name="Gray M.W."/>
            <person name="Holland P.W.H."/>
            <person name="King N."/>
            <person name="Lang F.B.F."/>
            <person name="Roger A.J."/>
            <person name="Ruiz-Trillo I."/>
            <person name="Lander E."/>
            <person name="Nusbaum C."/>
        </authorList>
    </citation>
    <scope>NUCLEOTIDE SEQUENCE [LARGE SCALE GENOMIC DNA]</scope>
    <source>
        <strain evidence="6 7">ATCC 50062</strain>
    </source>
</reference>
<dbReference type="Pfam" id="PF05517">
    <property type="entry name" value="p25-alpha"/>
    <property type="match status" value="1"/>
</dbReference>
<keyword evidence="7" id="KW-1185">Reference proteome</keyword>
<proteinExistence type="inferred from homology"/>
<dbReference type="GO" id="GO:0046785">
    <property type="term" value="P:microtubule polymerization"/>
    <property type="evidence" value="ECO:0007669"/>
    <property type="project" value="InterPro"/>
</dbReference>
<dbReference type="SUPFAM" id="SSF56059">
    <property type="entry name" value="Glutathione synthetase ATP-binding domain-like"/>
    <property type="match status" value="1"/>
</dbReference>
<dbReference type="Gene3D" id="3.30.470.20">
    <property type="entry name" value="ATP-grasp fold, B domain"/>
    <property type="match status" value="1"/>
</dbReference>
<dbReference type="Proteomes" id="UP000054408">
    <property type="component" value="Unassembled WGS sequence"/>
</dbReference>
<evidence type="ECO:0000313" key="6">
    <source>
        <dbReference type="EMBL" id="KNC54660.1"/>
    </source>
</evidence>
<evidence type="ECO:0000256" key="4">
    <source>
        <dbReference type="ARBA" id="ARBA00022840"/>
    </source>
</evidence>
<dbReference type="OrthoDB" id="202825at2759"/>
<dbReference type="GO" id="GO:0005524">
    <property type="term" value="F:ATP binding"/>
    <property type="evidence" value="ECO:0007669"/>
    <property type="project" value="UniProtKB-KW"/>
</dbReference>
<feature type="compositionally biased region" description="Low complexity" evidence="5">
    <location>
        <begin position="1"/>
        <end position="13"/>
    </location>
</feature>
<sequence>MASAGVAAWAVPGGRRRGGGQASSARTGGLADHDGRLGKRGKCGSGTRPATAGAVQGGRRLASYSPDRYADSPDSGGGRRAYPARAGSSSWQRVSGKPESSSPLTIARLTGARGAWTVVPDRPATSRGARASPEARKSSFASRTSKARKSGSRTAENRSSKRGKKQQAGKAPRTERGSRARARAGAGASLSAPMAASFAFERRRRAVVAEAMRGLDVELTSKSDPNCGVIWLDRAGTTERLARLAEHQKMNRLPGLAALTRKGQFSAYMHRAKLAEPEAYDFYPRSWSLPDERDECIEYMDTYGEAMICKPSGGSCGRGIFLATTPGELPTDIGDMVAQEYIDNPLLLCGLKWDLRIYVLVTSVDPLSVFLYREGLARFATTPYEAPSASNASKAFMHLTNFSVNRHSARFVDEETGADEFGEDEDGDESESERGSSPGATKRLMTTLFDELEDLGHDVDLLWWQIKAIVGKTLHALHTPLKTQYRAVVAPEADGSHCFHVLGFDIMVDDELNPWLLEVNHSPSLQCSMDVDWDVKLPMLEDAFKLLNIGPPSRSASLAAAREAIAGSSSSATALRRAQYRARVKRMYEDGHVGNWERVCPPTPAEVAEYSHSSVFGSAKLAHAFRSCCWKRFLADRYPMGSQNFKKLLRSADVLSRRFTSMDADLLFMQINMEEGSGTHRISFGGLCEALIEVALRVFPDMPLPQALKALVARLPEPEHPPHAPACCDVALPVTRNLPRSRESARTRASKD</sequence>
<evidence type="ECO:0000256" key="3">
    <source>
        <dbReference type="ARBA" id="ARBA00022741"/>
    </source>
</evidence>
<keyword evidence="2" id="KW-0436">Ligase</keyword>
<evidence type="ECO:0000256" key="2">
    <source>
        <dbReference type="ARBA" id="ARBA00022598"/>
    </source>
</evidence>
<evidence type="ECO:0000256" key="1">
    <source>
        <dbReference type="ARBA" id="ARBA00010994"/>
    </source>
</evidence>
<gene>
    <name evidence="6" type="ORF">AMSG_01511</name>
</gene>
<feature type="region of interest" description="Disordered" evidence="5">
    <location>
        <begin position="117"/>
        <end position="188"/>
    </location>
</feature>
<dbReference type="GO" id="GO:0015631">
    <property type="term" value="F:tubulin binding"/>
    <property type="evidence" value="ECO:0007669"/>
    <property type="project" value="InterPro"/>
</dbReference>
<dbReference type="InterPro" id="IPR011992">
    <property type="entry name" value="EF-hand-dom_pair"/>
</dbReference>
<dbReference type="EMBL" id="GL349438">
    <property type="protein sequence ID" value="KNC54660.1"/>
    <property type="molecule type" value="Genomic_DNA"/>
</dbReference>
<dbReference type="PANTHER" id="PTHR12241">
    <property type="entry name" value="TUBULIN POLYGLUTAMYLASE"/>
    <property type="match status" value="1"/>
</dbReference>
<dbReference type="PANTHER" id="PTHR12241:SF147">
    <property type="entry name" value="TUBULIN POLYGLUTAMYLASE TTLL7"/>
    <property type="match status" value="1"/>
</dbReference>
<dbReference type="GO" id="GO:0070740">
    <property type="term" value="F:tubulin-glutamic acid ligase activity"/>
    <property type="evidence" value="ECO:0007669"/>
    <property type="project" value="TreeGrafter"/>
</dbReference>
<comment type="similarity">
    <text evidence="1">Belongs to the TPPP family.</text>
</comment>
<feature type="compositionally biased region" description="Low complexity" evidence="5">
    <location>
        <begin position="80"/>
        <end position="90"/>
    </location>
</feature>
<dbReference type="InterPro" id="IPR004344">
    <property type="entry name" value="TTL/TTLL_fam"/>
</dbReference>
<evidence type="ECO:0000313" key="7">
    <source>
        <dbReference type="Proteomes" id="UP000054408"/>
    </source>
</evidence>
<accession>A0A0L0DQW5</accession>
<dbReference type="Gene3D" id="1.10.238.10">
    <property type="entry name" value="EF-hand"/>
    <property type="match status" value="1"/>
</dbReference>
<keyword evidence="4" id="KW-0067">ATP-binding</keyword>
<feature type="region of interest" description="Disordered" evidence="5">
    <location>
        <begin position="414"/>
        <end position="440"/>
    </location>
</feature>
<name>A0A0L0DQW5_THETB</name>
<dbReference type="RefSeq" id="XP_013761562.1">
    <property type="nucleotide sequence ID" value="XM_013906108.1"/>
</dbReference>
<dbReference type="Pfam" id="PF03133">
    <property type="entry name" value="TTL"/>
    <property type="match status" value="1"/>
</dbReference>
<organism evidence="6 7">
    <name type="scientific">Thecamonas trahens ATCC 50062</name>
    <dbReference type="NCBI Taxonomy" id="461836"/>
    <lineage>
        <taxon>Eukaryota</taxon>
        <taxon>Apusozoa</taxon>
        <taxon>Apusomonadida</taxon>
        <taxon>Apusomonadidae</taxon>
        <taxon>Thecamonas</taxon>
    </lineage>
</organism>
<dbReference type="SUPFAM" id="SSF47473">
    <property type="entry name" value="EF-hand"/>
    <property type="match status" value="1"/>
</dbReference>
<dbReference type="eggNOG" id="KOG2158">
    <property type="taxonomic scope" value="Eukaryota"/>
</dbReference>
<dbReference type="AlphaFoldDB" id="A0A0L0DQW5"/>
<feature type="region of interest" description="Disordered" evidence="5">
    <location>
        <begin position="1"/>
        <end position="105"/>
    </location>
</feature>
<dbReference type="PROSITE" id="PS51221">
    <property type="entry name" value="TTL"/>
    <property type="match status" value="1"/>
</dbReference>
<evidence type="ECO:0000256" key="5">
    <source>
        <dbReference type="SAM" id="MobiDB-lite"/>
    </source>
</evidence>
<keyword evidence="3" id="KW-0547">Nucleotide-binding</keyword>
<dbReference type="InterPro" id="IPR008907">
    <property type="entry name" value="TPP/p25"/>
</dbReference>